<dbReference type="Gene3D" id="1.20.82.10">
    <property type="entry name" value="ADP Ribosyl Cyclase, Chain A, domain 1"/>
    <property type="match status" value="1"/>
</dbReference>
<evidence type="ECO:0000256" key="6">
    <source>
        <dbReference type="ARBA" id="ARBA00023157"/>
    </source>
</evidence>
<proteinExistence type="inferred from homology"/>
<dbReference type="PANTHER" id="PTHR10912:SF9">
    <property type="entry name" value="ADP-RIBOSYL CYCLASE_CYCLIC ADP-RIBOSE HYDROLASE"/>
    <property type="match status" value="1"/>
</dbReference>
<accession>A0A437C7B9</accession>
<protein>
    <recommendedName>
        <fullName evidence="2">ADP-ribosyl cyclase/cyclic ADP-ribose hydrolase</fullName>
        <ecNumber evidence="2">3.2.2.6</ecNumber>
    </recommendedName>
</protein>
<dbReference type="InterPro" id="IPR003193">
    <property type="entry name" value="ADP-ribosyl_cyclase"/>
</dbReference>
<keyword evidence="6" id="KW-1015">Disulfide bond</keyword>
<dbReference type="AlphaFoldDB" id="A0A437C7B9"/>
<dbReference type="OrthoDB" id="10028716at2759"/>
<evidence type="ECO:0000256" key="1">
    <source>
        <dbReference type="ARBA" id="ARBA00005406"/>
    </source>
</evidence>
<name>A0A437C7B9_ORYJA</name>
<dbReference type="Gene3D" id="3.40.50.720">
    <property type="entry name" value="NAD(P)-binding Rossmann-like Domain"/>
    <property type="match status" value="1"/>
</dbReference>
<reference evidence="7 8" key="2">
    <citation type="submission" date="2019-01" db="EMBL/GenBank/DDBJ databases">
        <title>A chromosome length genome reference of the Java medaka (oryzias javanicus).</title>
        <authorList>
            <person name="Herpin A."/>
            <person name="Takehana Y."/>
            <person name="Naruse K."/>
            <person name="Ansai S."/>
            <person name="Kawaguchi M."/>
        </authorList>
    </citation>
    <scope>NUCLEOTIDE SEQUENCE [LARGE SCALE GENOMIC DNA]</scope>
    <source>
        <strain evidence="7">RS831</strain>
        <tissue evidence="7">Whole body</tissue>
    </source>
</reference>
<dbReference type="EC" id="3.2.2.6" evidence="2"/>
<keyword evidence="4" id="KW-0378">Hydrolase</keyword>
<dbReference type="GO" id="GO:0030890">
    <property type="term" value="P:positive regulation of B cell proliferation"/>
    <property type="evidence" value="ECO:0007669"/>
    <property type="project" value="TreeGrafter"/>
</dbReference>
<evidence type="ECO:0000256" key="4">
    <source>
        <dbReference type="ARBA" id="ARBA00022801"/>
    </source>
</evidence>
<keyword evidence="3" id="KW-0808">Transferase</keyword>
<reference evidence="7 8" key="1">
    <citation type="submission" date="2018-11" db="EMBL/GenBank/DDBJ databases">
        <authorList>
            <person name="Lopez-Roques C."/>
            <person name="Donnadieu C."/>
            <person name="Bouchez O."/>
            <person name="Klopp C."/>
            <person name="Cabau C."/>
            <person name="Zahm M."/>
        </authorList>
    </citation>
    <scope>NUCLEOTIDE SEQUENCE [LARGE SCALE GENOMIC DNA]</scope>
    <source>
        <strain evidence="7">RS831</strain>
        <tissue evidence="7">Whole body</tissue>
    </source>
</reference>
<keyword evidence="5" id="KW-0520">NAD</keyword>
<comment type="similarity">
    <text evidence="1">Belongs to the ADP-ribosyl cyclase family.</text>
</comment>
<sequence>MEQRESGVVERKRRRRKCLLVFGVVLLLLLILALALGLTLGRSSGGIKNTFLERCQKFKDLNCQNVWDAFQQAYIDRDPCSIPGDAYEPFITALSLKLQCNRMMFWSKTKDLVHSFTQKQDCFVTVEDVPLGAILDGLTWCGKEGSKETFTTGCPGWSDCANNPVRSFWNQASAAFADAACGDVSAMLSGSIETPFSPGSVFESIEVRRLRSPKVKRMNVILVMEENAVTNCTNASLENLQKVLNAGISYGCKEVTEAQIHKCSSDPKIACGACW</sequence>
<gene>
    <name evidence="7" type="ORF">OJAV_G00196040</name>
</gene>
<dbReference type="Proteomes" id="UP000283210">
    <property type="component" value="Chromosome 20"/>
</dbReference>
<evidence type="ECO:0000256" key="2">
    <source>
        <dbReference type="ARBA" id="ARBA00011982"/>
    </source>
</evidence>
<evidence type="ECO:0000256" key="3">
    <source>
        <dbReference type="ARBA" id="ARBA00022679"/>
    </source>
</evidence>
<keyword evidence="8" id="KW-1185">Reference proteome</keyword>
<dbReference type="GO" id="GO:0016849">
    <property type="term" value="F:phosphorus-oxygen lyase activity"/>
    <property type="evidence" value="ECO:0007669"/>
    <property type="project" value="TreeGrafter"/>
</dbReference>
<dbReference type="Pfam" id="PF02267">
    <property type="entry name" value="Rib_hydrolayse"/>
    <property type="match status" value="1"/>
</dbReference>
<evidence type="ECO:0000313" key="7">
    <source>
        <dbReference type="EMBL" id="RVE58616.1"/>
    </source>
</evidence>
<dbReference type="GO" id="GO:0061809">
    <property type="term" value="F:NAD+ nucleosidase activity, cyclic ADP-ribose generating"/>
    <property type="evidence" value="ECO:0007669"/>
    <property type="project" value="UniProtKB-EC"/>
</dbReference>
<dbReference type="PANTHER" id="PTHR10912">
    <property type="entry name" value="ADP-RIBOSYL CYCLASE"/>
    <property type="match status" value="1"/>
</dbReference>
<organism evidence="7 8">
    <name type="scientific">Oryzias javanicus</name>
    <name type="common">Javanese ricefish</name>
    <name type="synonym">Aplocheilus javanicus</name>
    <dbReference type="NCBI Taxonomy" id="123683"/>
    <lineage>
        <taxon>Eukaryota</taxon>
        <taxon>Metazoa</taxon>
        <taxon>Chordata</taxon>
        <taxon>Craniata</taxon>
        <taxon>Vertebrata</taxon>
        <taxon>Euteleostomi</taxon>
        <taxon>Actinopterygii</taxon>
        <taxon>Neopterygii</taxon>
        <taxon>Teleostei</taxon>
        <taxon>Neoteleostei</taxon>
        <taxon>Acanthomorphata</taxon>
        <taxon>Ovalentaria</taxon>
        <taxon>Atherinomorphae</taxon>
        <taxon>Beloniformes</taxon>
        <taxon>Adrianichthyidae</taxon>
        <taxon>Oryziinae</taxon>
        <taxon>Oryzias</taxon>
    </lineage>
</organism>
<dbReference type="SUPFAM" id="SSF52309">
    <property type="entry name" value="N-(deoxy)ribosyltransferase-like"/>
    <property type="match status" value="1"/>
</dbReference>
<evidence type="ECO:0000256" key="5">
    <source>
        <dbReference type="ARBA" id="ARBA00023027"/>
    </source>
</evidence>
<dbReference type="GO" id="GO:0016740">
    <property type="term" value="F:transferase activity"/>
    <property type="evidence" value="ECO:0007669"/>
    <property type="project" value="UniProtKB-KW"/>
</dbReference>
<evidence type="ECO:0000313" key="8">
    <source>
        <dbReference type="Proteomes" id="UP000283210"/>
    </source>
</evidence>
<dbReference type="EMBL" id="CM012456">
    <property type="protein sequence ID" value="RVE58616.1"/>
    <property type="molecule type" value="Genomic_DNA"/>
</dbReference>
<dbReference type="GO" id="GO:0005886">
    <property type="term" value="C:plasma membrane"/>
    <property type="evidence" value="ECO:0007669"/>
    <property type="project" value="TreeGrafter"/>
</dbReference>